<comment type="caution">
    <text evidence="1">The sequence shown here is derived from an EMBL/GenBank/DDBJ whole genome shotgun (WGS) entry which is preliminary data.</text>
</comment>
<sequence length="57" mass="6408">MPVQINEMVVKANVVENGKQQADPKGAQTQSSAVDKEEIIRECTEIILEILKNKNER</sequence>
<accession>A0A9E2SFN1</accession>
<proteinExistence type="predicted"/>
<protein>
    <submittedName>
        <fullName evidence="1">Uncharacterized protein</fullName>
    </submittedName>
</protein>
<dbReference type="Pfam" id="PF19265">
    <property type="entry name" value="DUF5908"/>
    <property type="match status" value="1"/>
</dbReference>
<dbReference type="InterPro" id="IPR045459">
    <property type="entry name" value="DUF5908"/>
</dbReference>
<keyword evidence="2" id="KW-1185">Reference proteome</keyword>
<reference evidence="1" key="1">
    <citation type="submission" date="2021-06" db="EMBL/GenBank/DDBJ databases">
        <authorList>
            <person name="Huq M.A."/>
        </authorList>
    </citation>
    <scope>NUCLEOTIDE SEQUENCE</scope>
    <source>
        <strain evidence="1">MAH-26</strain>
    </source>
</reference>
<name>A0A9E2SFN1_9BACT</name>
<dbReference type="Proteomes" id="UP000812270">
    <property type="component" value="Unassembled WGS sequence"/>
</dbReference>
<dbReference type="RefSeq" id="WP_217795015.1">
    <property type="nucleotide sequence ID" value="NZ_JAHSPG010000018.1"/>
</dbReference>
<evidence type="ECO:0000313" key="1">
    <source>
        <dbReference type="EMBL" id="MBV4360539.1"/>
    </source>
</evidence>
<dbReference type="EMBL" id="JAHSPG010000018">
    <property type="protein sequence ID" value="MBV4360539.1"/>
    <property type="molecule type" value="Genomic_DNA"/>
</dbReference>
<evidence type="ECO:0000313" key="2">
    <source>
        <dbReference type="Proteomes" id="UP000812270"/>
    </source>
</evidence>
<organism evidence="1 2">
    <name type="scientific">Pinibacter aurantiacus</name>
    <dbReference type="NCBI Taxonomy" id="2851599"/>
    <lineage>
        <taxon>Bacteria</taxon>
        <taxon>Pseudomonadati</taxon>
        <taxon>Bacteroidota</taxon>
        <taxon>Chitinophagia</taxon>
        <taxon>Chitinophagales</taxon>
        <taxon>Chitinophagaceae</taxon>
        <taxon>Pinibacter</taxon>
    </lineage>
</organism>
<dbReference type="AlphaFoldDB" id="A0A9E2SFN1"/>
<gene>
    <name evidence="1" type="ORF">KTO63_25470</name>
</gene>